<dbReference type="HOGENOM" id="CLU_2220894_0_0_6"/>
<sequence length="106" mass="11229">MSINTQELATALNIVDGWLMSAECTIRITECRKCVTGARSALAKAIKGLQLRLPKSEAGGPLYSEGICDDGAAILRNGMPVPVTEIIDLLNRCAHPPANIEGDSHA</sequence>
<protein>
    <submittedName>
        <fullName evidence="1">Uncharacterized protein</fullName>
    </submittedName>
</protein>
<reference evidence="1 2" key="1">
    <citation type="submission" date="2013-03" db="EMBL/GenBank/DDBJ databases">
        <authorList>
            <person name="Linke B."/>
        </authorList>
    </citation>
    <scope>NUCLEOTIDE SEQUENCE [LARGE SCALE GENOMIC DNA]</scope>
    <source>
        <strain evidence="1 2">B13</strain>
    </source>
</reference>
<dbReference type="RefSeq" id="WP_043249950.1">
    <property type="nucleotide sequence ID" value="NZ_HG322950.1"/>
</dbReference>
<organism evidence="1 2">
    <name type="scientific">Pseudomonas knackmussii (strain DSM 6978 / CCUG 54928 / LMG 23759 / B13)</name>
    <dbReference type="NCBI Taxonomy" id="1301098"/>
    <lineage>
        <taxon>Bacteria</taxon>
        <taxon>Pseudomonadati</taxon>
        <taxon>Pseudomonadota</taxon>
        <taxon>Gammaproteobacteria</taxon>
        <taxon>Pseudomonadales</taxon>
        <taxon>Pseudomonadaceae</taxon>
        <taxon>Pseudomonas</taxon>
    </lineage>
</organism>
<dbReference type="PATRIC" id="fig|1301098.3.peg.1263"/>
<reference evidence="1 2" key="2">
    <citation type="submission" date="2014-05" db="EMBL/GenBank/DDBJ databases">
        <title>Genome sequence of the 3-chlorobenzoate degrading bacterium Pseudomonas knackmussii B13 shows multiple evidence for horizontal gene transfer.</title>
        <authorList>
            <person name="Miyazaki R."/>
            <person name="Bertelli C."/>
            <person name="Falquet L."/>
            <person name="Robinson-Rechavi M."/>
            <person name="Gharib W."/>
            <person name="Roy S."/>
            <person name="Van der Meer J.R."/>
        </authorList>
    </citation>
    <scope>NUCLEOTIDE SEQUENCE [LARGE SCALE GENOMIC DNA]</scope>
    <source>
        <strain evidence="1 2">B13</strain>
    </source>
</reference>
<name>A0A024HC50_PSEKB</name>
<keyword evidence="2" id="KW-1185">Reference proteome</keyword>
<dbReference type="KEGG" id="pkc:PKB_1255"/>
<dbReference type="Proteomes" id="UP000025241">
    <property type="component" value="Chromosome I"/>
</dbReference>
<dbReference type="AlphaFoldDB" id="A0A024HC50"/>
<evidence type="ECO:0000313" key="1">
    <source>
        <dbReference type="EMBL" id="CDF82620.1"/>
    </source>
</evidence>
<evidence type="ECO:0000313" key="2">
    <source>
        <dbReference type="Proteomes" id="UP000025241"/>
    </source>
</evidence>
<proteinExistence type="predicted"/>
<gene>
    <name evidence="1" type="ORF">PKB_1255</name>
</gene>
<dbReference type="STRING" id="1301098.PKB_1255"/>
<accession>A0A024HC50</accession>
<dbReference type="EMBL" id="HG322950">
    <property type="protein sequence ID" value="CDF82620.1"/>
    <property type="molecule type" value="Genomic_DNA"/>
</dbReference>